<feature type="compositionally biased region" description="Polar residues" evidence="1">
    <location>
        <begin position="123"/>
        <end position="134"/>
    </location>
</feature>
<organism evidence="2 3">
    <name type="scientific">Ostreobium quekettii</name>
    <dbReference type="NCBI Taxonomy" id="121088"/>
    <lineage>
        <taxon>Eukaryota</taxon>
        <taxon>Viridiplantae</taxon>
        <taxon>Chlorophyta</taxon>
        <taxon>core chlorophytes</taxon>
        <taxon>Ulvophyceae</taxon>
        <taxon>TCBD clade</taxon>
        <taxon>Bryopsidales</taxon>
        <taxon>Ostreobineae</taxon>
        <taxon>Ostreobiaceae</taxon>
        <taxon>Ostreobium</taxon>
    </lineage>
</organism>
<name>A0A8S1JDG6_9CHLO</name>
<evidence type="ECO:0000256" key="1">
    <source>
        <dbReference type="SAM" id="MobiDB-lite"/>
    </source>
</evidence>
<dbReference type="OrthoDB" id="44820at2759"/>
<gene>
    <name evidence="2" type="ORF">OSTQU699_LOCUS9551</name>
</gene>
<evidence type="ECO:0000313" key="2">
    <source>
        <dbReference type="EMBL" id="CAD7704194.1"/>
    </source>
</evidence>
<dbReference type="InterPro" id="IPR032710">
    <property type="entry name" value="NTF2-like_dom_sf"/>
</dbReference>
<dbReference type="PANTHER" id="PTHR31094:SF2">
    <property type="entry name" value="RIKEN CDNA 2310061I04 GENE"/>
    <property type="match status" value="1"/>
</dbReference>
<evidence type="ECO:0000313" key="3">
    <source>
        <dbReference type="Proteomes" id="UP000708148"/>
    </source>
</evidence>
<comment type="caution">
    <text evidence="2">The sequence shown here is derived from an EMBL/GenBank/DDBJ whole genome shotgun (WGS) entry which is preliminary data.</text>
</comment>
<dbReference type="Pfam" id="PF10184">
    <property type="entry name" value="DUF2358"/>
    <property type="match status" value="1"/>
</dbReference>
<dbReference type="InterPro" id="IPR018790">
    <property type="entry name" value="DUF2358"/>
</dbReference>
<dbReference type="EMBL" id="CAJHUC010002688">
    <property type="protein sequence ID" value="CAD7704194.1"/>
    <property type="molecule type" value="Genomic_DNA"/>
</dbReference>
<dbReference type="PANTHER" id="PTHR31094">
    <property type="entry name" value="RIKEN CDNA 2310061I04 GENE"/>
    <property type="match status" value="1"/>
</dbReference>
<protein>
    <submittedName>
        <fullName evidence="2">Uncharacterized protein</fullName>
    </submittedName>
</protein>
<reference evidence="2" key="1">
    <citation type="submission" date="2020-12" db="EMBL/GenBank/DDBJ databases">
        <authorList>
            <person name="Iha C."/>
        </authorList>
    </citation>
    <scope>NUCLEOTIDE SEQUENCE</scope>
</reference>
<dbReference type="Proteomes" id="UP000708148">
    <property type="component" value="Unassembled WGS sequence"/>
</dbReference>
<accession>A0A8S1JDG6</accession>
<sequence length="334" mass="37271">MTSLKPGGVPGFLGSAHGPVLPSRACTSRRDLSISRWMQSCPPGAPAEVGDCMNAESQLGVEEGSGRDGAGPCAREGKVVDAEARRVYLEGMYRRAGLGHLGSMGGRVVPMAIQVVEPEVNEQRVQSEVSTAPSGGNGDDDPDFYANVGDALLTIRHEIPLLFEKDLTYDIYREDIVFRDPRNSFQGVRNYKILFWSLRIHGWIFFRKIGVEVKSVCQVSEREIRMRWCVHGIPRIPWEAEGIFDGVSIYKLDRHGKIYEHEVSNVIFRDPPVFRIPLLANLSLAPRRARQPCPGAWSLSLLYLIQRFSWVRMYLVVLMSMQLRNASGLAAPSS</sequence>
<proteinExistence type="predicted"/>
<feature type="region of interest" description="Disordered" evidence="1">
    <location>
        <begin position="122"/>
        <end position="141"/>
    </location>
</feature>
<keyword evidence="3" id="KW-1185">Reference proteome</keyword>
<dbReference type="SUPFAM" id="SSF54427">
    <property type="entry name" value="NTF2-like"/>
    <property type="match status" value="1"/>
</dbReference>
<dbReference type="AlphaFoldDB" id="A0A8S1JDG6"/>